<gene>
    <name evidence="2" type="ORF">SMRZ_LOCUS13315</name>
</gene>
<evidence type="ECO:0000256" key="1">
    <source>
        <dbReference type="SAM" id="MobiDB-lite"/>
    </source>
</evidence>
<feature type="compositionally biased region" description="Basic residues" evidence="1">
    <location>
        <begin position="114"/>
        <end position="129"/>
    </location>
</feature>
<feature type="compositionally biased region" description="Polar residues" evidence="1">
    <location>
        <begin position="103"/>
        <end position="113"/>
    </location>
</feature>
<feature type="region of interest" description="Disordered" evidence="1">
    <location>
        <begin position="68"/>
        <end position="87"/>
    </location>
</feature>
<feature type="region of interest" description="Disordered" evidence="1">
    <location>
        <begin position="1"/>
        <end position="42"/>
    </location>
</feature>
<accession>A0A183MB90</accession>
<feature type="compositionally biased region" description="Low complexity" evidence="1">
    <location>
        <begin position="21"/>
        <end position="37"/>
    </location>
</feature>
<keyword evidence="3" id="KW-1185">Reference proteome</keyword>
<protein>
    <submittedName>
        <fullName evidence="2">Uncharacterized protein</fullName>
    </submittedName>
</protein>
<feature type="compositionally biased region" description="Basic residues" evidence="1">
    <location>
        <begin position="1"/>
        <end position="13"/>
    </location>
</feature>
<organism evidence="2 3">
    <name type="scientific">Schistosoma margrebowiei</name>
    <dbReference type="NCBI Taxonomy" id="48269"/>
    <lineage>
        <taxon>Eukaryota</taxon>
        <taxon>Metazoa</taxon>
        <taxon>Spiralia</taxon>
        <taxon>Lophotrochozoa</taxon>
        <taxon>Platyhelminthes</taxon>
        <taxon>Trematoda</taxon>
        <taxon>Digenea</taxon>
        <taxon>Strigeidida</taxon>
        <taxon>Schistosomatoidea</taxon>
        <taxon>Schistosomatidae</taxon>
        <taxon>Schistosoma</taxon>
    </lineage>
</organism>
<feature type="compositionally biased region" description="Polar residues" evidence="1">
    <location>
        <begin position="74"/>
        <end position="84"/>
    </location>
</feature>
<evidence type="ECO:0000313" key="2">
    <source>
        <dbReference type="EMBL" id="VDP05010.1"/>
    </source>
</evidence>
<feature type="region of interest" description="Disordered" evidence="1">
    <location>
        <begin position="103"/>
        <end position="131"/>
    </location>
</feature>
<dbReference type="Proteomes" id="UP000277204">
    <property type="component" value="Unassembled WGS sequence"/>
</dbReference>
<proteinExistence type="predicted"/>
<sequence>NNHSKSTHKKKHPIISPPPSSSSLSSLTINNNSKSTNQVENTQEENKIDYIIKDKFTSHVVRCDYDMPEGVSIDNESPSDTENANDPHHRLNIVLDNIITQDNNKLPHSIPSQHSKHSTIHKTSPRKSSKLSSKVSVQLKLSFSVNKYYSFIIKETHFYSIGEE</sequence>
<name>A0A183MB90_9TREM</name>
<dbReference type="EMBL" id="UZAI01009635">
    <property type="protein sequence ID" value="VDP05010.1"/>
    <property type="molecule type" value="Genomic_DNA"/>
</dbReference>
<dbReference type="AlphaFoldDB" id="A0A183MB90"/>
<evidence type="ECO:0000313" key="3">
    <source>
        <dbReference type="Proteomes" id="UP000277204"/>
    </source>
</evidence>
<feature type="non-terminal residue" evidence="2">
    <location>
        <position position="1"/>
    </location>
</feature>
<reference evidence="2 3" key="1">
    <citation type="submission" date="2018-11" db="EMBL/GenBank/DDBJ databases">
        <authorList>
            <consortium name="Pathogen Informatics"/>
        </authorList>
    </citation>
    <scope>NUCLEOTIDE SEQUENCE [LARGE SCALE GENOMIC DNA]</scope>
    <source>
        <strain evidence="2 3">Zambia</strain>
    </source>
</reference>